<evidence type="ECO:0000256" key="2">
    <source>
        <dbReference type="ARBA" id="ARBA00022448"/>
    </source>
</evidence>
<comment type="similarity">
    <text evidence="7">Belongs to the TonB-dependent receptor family.</text>
</comment>
<evidence type="ECO:0000256" key="5">
    <source>
        <dbReference type="ARBA" id="ARBA00023136"/>
    </source>
</evidence>
<gene>
    <name evidence="8" type="ORF">GCM10022228_04010</name>
</gene>
<keyword evidence="5 7" id="KW-0472">Membrane</keyword>
<comment type="subcellular location">
    <subcellularLocation>
        <location evidence="1 7">Cell outer membrane</location>
        <topology evidence="1 7">Multi-pass membrane protein</topology>
    </subcellularLocation>
</comment>
<evidence type="ECO:0000256" key="6">
    <source>
        <dbReference type="ARBA" id="ARBA00023237"/>
    </source>
</evidence>
<dbReference type="Proteomes" id="UP001500133">
    <property type="component" value="Unassembled WGS sequence"/>
</dbReference>
<evidence type="ECO:0000256" key="1">
    <source>
        <dbReference type="ARBA" id="ARBA00004571"/>
    </source>
</evidence>
<reference evidence="9" key="1">
    <citation type="journal article" date="2019" name="Int. J. Syst. Evol. Microbiol.">
        <title>The Global Catalogue of Microorganisms (GCM) 10K type strain sequencing project: providing services to taxonomists for standard genome sequencing and annotation.</title>
        <authorList>
            <consortium name="The Broad Institute Genomics Platform"/>
            <consortium name="The Broad Institute Genome Sequencing Center for Infectious Disease"/>
            <person name="Wu L."/>
            <person name="Ma J."/>
        </authorList>
    </citation>
    <scope>NUCLEOTIDE SEQUENCE [LARGE SCALE GENOMIC DNA]</scope>
    <source>
        <strain evidence="9">JCM 16914</strain>
    </source>
</reference>
<protein>
    <recommendedName>
        <fullName evidence="10">TonB-dependent receptor-like beta-barrel domain-containing protein</fullName>
    </recommendedName>
</protein>
<keyword evidence="4 7" id="KW-0812">Transmembrane</keyword>
<evidence type="ECO:0000256" key="4">
    <source>
        <dbReference type="ARBA" id="ARBA00022692"/>
    </source>
</evidence>
<accession>A0ABP7L970</accession>
<proteinExistence type="inferred from homology"/>
<evidence type="ECO:0000313" key="9">
    <source>
        <dbReference type="Proteomes" id="UP001500133"/>
    </source>
</evidence>
<evidence type="ECO:0000256" key="7">
    <source>
        <dbReference type="PROSITE-ProRule" id="PRU01360"/>
    </source>
</evidence>
<comment type="caution">
    <text evidence="8">The sequence shown here is derived from an EMBL/GenBank/DDBJ whole genome shotgun (WGS) entry which is preliminary data.</text>
</comment>
<dbReference type="PROSITE" id="PS52016">
    <property type="entry name" value="TONB_DEPENDENT_REC_3"/>
    <property type="match status" value="1"/>
</dbReference>
<dbReference type="SUPFAM" id="SSF56935">
    <property type="entry name" value="Porins"/>
    <property type="match status" value="1"/>
</dbReference>
<sequence length="88" mass="9829">MKANWFASPVMDVFARAQYRSEVTGELGNNDVADAYTTLDVGMRYSLLADVDVKLGLNNITDQEISSPDTYSEVLKGQTYYAGLSYRF</sequence>
<organism evidence="8 9">
    <name type="scientific">Halomonas cibimaris</name>
    <dbReference type="NCBI Taxonomy" id="657012"/>
    <lineage>
        <taxon>Bacteria</taxon>
        <taxon>Pseudomonadati</taxon>
        <taxon>Pseudomonadota</taxon>
        <taxon>Gammaproteobacteria</taxon>
        <taxon>Oceanospirillales</taxon>
        <taxon>Halomonadaceae</taxon>
        <taxon>Halomonas</taxon>
    </lineage>
</organism>
<keyword evidence="2 7" id="KW-0813">Transport</keyword>
<evidence type="ECO:0000313" key="8">
    <source>
        <dbReference type="EMBL" id="GAA3896404.1"/>
    </source>
</evidence>
<keyword evidence="3 7" id="KW-1134">Transmembrane beta strand</keyword>
<dbReference type="InterPro" id="IPR039426">
    <property type="entry name" value="TonB-dep_rcpt-like"/>
</dbReference>
<dbReference type="EMBL" id="BAAAZT010000018">
    <property type="protein sequence ID" value="GAA3896404.1"/>
    <property type="molecule type" value="Genomic_DNA"/>
</dbReference>
<keyword evidence="9" id="KW-1185">Reference proteome</keyword>
<evidence type="ECO:0000256" key="3">
    <source>
        <dbReference type="ARBA" id="ARBA00022452"/>
    </source>
</evidence>
<keyword evidence="6 7" id="KW-0998">Cell outer membrane</keyword>
<evidence type="ECO:0008006" key="10">
    <source>
        <dbReference type="Google" id="ProtNLM"/>
    </source>
</evidence>
<name>A0ABP7L970_9GAMM</name>
<dbReference type="Gene3D" id="2.40.170.20">
    <property type="entry name" value="TonB-dependent receptor, beta-barrel domain"/>
    <property type="match status" value="1"/>
</dbReference>
<dbReference type="InterPro" id="IPR036942">
    <property type="entry name" value="Beta-barrel_TonB_sf"/>
</dbReference>